<dbReference type="InterPro" id="IPR020323">
    <property type="entry name" value="DUF2716"/>
</dbReference>
<organism evidence="1 2">
    <name type="scientific">Asanoa iriomotensis</name>
    <dbReference type="NCBI Taxonomy" id="234613"/>
    <lineage>
        <taxon>Bacteria</taxon>
        <taxon>Bacillati</taxon>
        <taxon>Actinomycetota</taxon>
        <taxon>Actinomycetes</taxon>
        <taxon>Micromonosporales</taxon>
        <taxon>Micromonosporaceae</taxon>
        <taxon>Asanoa</taxon>
    </lineage>
</organism>
<protein>
    <recommendedName>
        <fullName evidence="3">DUF2716 domain-containing protein</fullName>
    </recommendedName>
</protein>
<evidence type="ECO:0000313" key="1">
    <source>
        <dbReference type="EMBL" id="GIF56396.1"/>
    </source>
</evidence>
<dbReference type="RefSeq" id="WP_203702178.1">
    <property type="nucleotide sequence ID" value="NZ_BAAALU010000006.1"/>
</dbReference>
<dbReference type="Pfam" id="PF10898">
    <property type="entry name" value="DUF2716"/>
    <property type="match status" value="1"/>
</dbReference>
<accession>A0ABQ4C1U5</accession>
<proteinExistence type="predicted"/>
<comment type="caution">
    <text evidence="1">The sequence shown here is derived from an EMBL/GenBank/DDBJ whole genome shotgun (WGS) entry which is preliminary data.</text>
</comment>
<keyword evidence="2" id="KW-1185">Reference proteome</keyword>
<reference evidence="1 2" key="1">
    <citation type="submission" date="2021-01" db="EMBL/GenBank/DDBJ databases">
        <title>Whole genome shotgun sequence of Asanoa iriomotensis NBRC 100142.</title>
        <authorList>
            <person name="Komaki H."/>
            <person name="Tamura T."/>
        </authorList>
    </citation>
    <scope>NUCLEOTIDE SEQUENCE [LARGE SCALE GENOMIC DNA]</scope>
    <source>
        <strain evidence="1 2">NBRC 100142</strain>
    </source>
</reference>
<name>A0ABQ4C1U5_9ACTN</name>
<dbReference type="Proteomes" id="UP000624325">
    <property type="component" value="Unassembled WGS sequence"/>
</dbReference>
<evidence type="ECO:0000313" key="2">
    <source>
        <dbReference type="Proteomes" id="UP000624325"/>
    </source>
</evidence>
<dbReference type="EMBL" id="BONC01000014">
    <property type="protein sequence ID" value="GIF56396.1"/>
    <property type="molecule type" value="Genomic_DNA"/>
</dbReference>
<evidence type="ECO:0008006" key="3">
    <source>
        <dbReference type="Google" id="ProtNLM"/>
    </source>
</evidence>
<gene>
    <name evidence="1" type="ORF">Air01nite_24910</name>
</gene>
<sequence>MAARAYDELRADEAAVWDRFYAEFAFRPRVREFPAIKEPAPSVTWSLASVDDSAVDRLAEVVHEALATLAGSGSVLALDWQHPCYRVWPSRIGPDTVDPPASPGWPLSPYPDGDYFIYLAEDFRFGTFGHPWELSLCVFGAELLRLTEVDLHELLGDPMRRTPVIA</sequence>